<evidence type="ECO:0000256" key="3">
    <source>
        <dbReference type="ARBA" id="ARBA00011233"/>
    </source>
</evidence>
<dbReference type="InterPro" id="IPR013785">
    <property type="entry name" value="Aldolase_TIM"/>
</dbReference>
<evidence type="ECO:0000256" key="2">
    <source>
        <dbReference type="ARBA" id="ARBA00006906"/>
    </source>
</evidence>
<evidence type="ECO:0000256" key="4">
    <source>
        <dbReference type="ARBA" id="ARBA00023239"/>
    </source>
</evidence>
<dbReference type="STRING" id="904291.A7J15_08505"/>
<organism evidence="6 7">
    <name type="scientific">Microbacterium sediminis</name>
    <dbReference type="NCBI Taxonomy" id="904291"/>
    <lineage>
        <taxon>Bacteria</taxon>
        <taxon>Bacillati</taxon>
        <taxon>Actinomycetota</taxon>
        <taxon>Actinomycetes</taxon>
        <taxon>Micrococcales</taxon>
        <taxon>Microbacteriaceae</taxon>
        <taxon>Microbacterium</taxon>
    </lineage>
</organism>
<dbReference type="RefSeq" id="WP_067026936.1">
    <property type="nucleotide sequence ID" value="NZ_CP038256.1"/>
</dbReference>
<dbReference type="Proteomes" id="UP000093355">
    <property type="component" value="Unassembled WGS sequence"/>
</dbReference>
<dbReference type="PANTHER" id="PTHR30246">
    <property type="entry name" value="2-KETO-3-DEOXY-6-PHOSPHOGLUCONATE ALDOLASE"/>
    <property type="match status" value="1"/>
</dbReference>
<keyword evidence="5" id="KW-0119">Carbohydrate metabolism</keyword>
<dbReference type="CDD" id="cd00452">
    <property type="entry name" value="KDPG_aldolase"/>
    <property type="match status" value="1"/>
</dbReference>
<dbReference type="PANTHER" id="PTHR30246:SF1">
    <property type="entry name" value="2-DEHYDRO-3-DEOXY-6-PHOSPHOGALACTONATE ALDOLASE-RELATED"/>
    <property type="match status" value="1"/>
</dbReference>
<gene>
    <name evidence="6" type="ORF">A7J15_08505</name>
</gene>
<evidence type="ECO:0000313" key="6">
    <source>
        <dbReference type="EMBL" id="OCG73322.1"/>
    </source>
</evidence>
<protein>
    <submittedName>
        <fullName evidence="6">Aldolase</fullName>
    </submittedName>
</protein>
<dbReference type="Gene3D" id="3.20.20.70">
    <property type="entry name" value="Aldolase class I"/>
    <property type="match status" value="1"/>
</dbReference>
<dbReference type="OrthoDB" id="9805177at2"/>
<comment type="similarity">
    <text evidence="2">Belongs to the KHG/KDPG aldolase family.</text>
</comment>
<dbReference type="SUPFAM" id="SSF51569">
    <property type="entry name" value="Aldolase"/>
    <property type="match status" value="1"/>
</dbReference>
<dbReference type="GO" id="GO:0016829">
    <property type="term" value="F:lyase activity"/>
    <property type="evidence" value="ECO:0007669"/>
    <property type="project" value="UniProtKB-KW"/>
</dbReference>
<dbReference type="PROSITE" id="PS00160">
    <property type="entry name" value="ALDOLASE_KDPG_KHG_2"/>
    <property type="match status" value="1"/>
</dbReference>
<sequence length="209" mass="20839">MSAPTPEHPLFAHRVVPLASISDPAHVDAIGAGLVAGGLPVVEVALRGEHGLGAVERLAARGDLLVGAGTVLSIDQARRAIDAGAAFAVTPGLDAEVVRYVTGAGLPIVPGVLTPTEVQAAVGLGLRRLKLFPAGVFGGLRLLSAYADVYRDVRFMPSGGISAATLAEHLAHPAVFAASGSWIVAAAAQGADAVAALAREAVGIAEAAA</sequence>
<comment type="pathway">
    <text evidence="1">Carbohydrate acid metabolism.</text>
</comment>
<proteinExistence type="inferred from homology"/>
<comment type="subunit">
    <text evidence="3">Homotrimer.</text>
</comment>
<evidence type="ECO:0000256" key="5">
    <source>
        <dbReference type="ARBA" id="ARBA00023277"/>
    </source>
</evidence>
<name>A0A1B9N9N7_9MICO</name>
<keyword evidence="7" id="KW-1185">Reference proteome</keyword>
<dbReference type="EMBL" id="LXMD01000025">
    <property type="protein sequence ID" value="OCG73322.1"/>
    <property type="molecule type" value="Genomic_DNA"/>
</dbReference>
<dbReference type="Pfam" id="PF01081">
    <property type="entry name" value="Aldolase"/>
    <property type="match status" value="1"/>
</dbReference>
<dbReference type="InterPro" id="IPR000887">
    <property type="entry name" value="Aldlse_KDPG_KHG"/>
</dbReference>
<keyword evidence="4" id="KW-0456">Lyase</keyword>
<dbReference type="NCBIfam" id="TIGR01182">
    <property type="entry name" value="eda"/>
    <property type="match status" value="1"/>
</dbReference>
<dbReference type="InterPro" id="IPR031338">
    <property type="entry name" value="KDPG/KHG_AS_2"/>
</dbReference>
<evidence type="ECO:0000256" key="1">
    <source>
        <dbReference type="ARBA" id="ARBA00004761"/>
    </source>
</evidence>
<dbReference type="AlphaFoldDB" id="A0A1B9N9N7"/>
<evidence type="ECO:0000313" key="7">
    <source>
        <dbReference type="Proteomes" id="UP000093355"/>
    </source>
</evidence>
<comment type="caution">
    <text evidence="6">The sequence shown here is derived from an EMBL/GenBank/DDBJ whole genome shotgun (WGS) entry which is preliminary data.</text>
</comment>
<accession>A0A1B9N9N7</accession>
<reference evidence="6 7" key="1">
    <citation type="submission" date="2016-05" db="EMBL/GenBank/DDBJ databases">
        <authorList>
            <person name="Lavstsen T."/>
            <person name="Jespersen J.S."/>
        </authorList>
    </citation>
    <scope>NUCLEOTIDE SEQUENCE [LARGE SCALE GENOMIC DNA]</scope>
    <source>
        <strain evidence="6 7">YLB-01</strain>
    </source>
</reference>